<organism evidence="1 2">
    <name type="scientific">Panagrolaimus sp. PS1159</name>
    <dbReference type="NCBI Taxonomy" id="55785"/>
    <lineage>
        <taxon>Eukaryota</taxon>
        <taxon>Metazoa</taxon>
        <taxon>Ecdysozoa</taxon>
        <taxon>Nematoda</taxon>
        <taxon>Chromadorea</taxon>
        <taxon>Rhabditida</taxon>
        <taxon>Tylenchina</taxon>
        <taxon>Panagrolaimomorpha</taxon>
        <taxon>Panagrolaimoidea</taxon>
        <taxon>Panagrolaimidae</taxon>
        <taxon>Panagrolaimus</taxon>
    </lineage>
</organism>
<evidence type="ECO:0000313" key="2">
    <source>
        <dbReference type="WBParaSite" id="PS1159_v2.g21616.t1"/>
    </source>
</evidence>
<reference evidence="2" key="1">
    <citation type="submission" date="2022-11" db="UniProtKB">
        <authorList>
            <consortium name="WormBaseParasite"/>
        </authorList>
    </citation>
    <scope>IDENTIFICATION</scope>
</reference>
<proteinExistence type="predicted"/>
<accession>A0AC35FWD9</accession>
<protein>
    <submittedName>
        <fullName evidence="2">Uncharacterized protein</fullName>
    </submittedName>
</protein>
<dbReference type="WBParaSite" id="PS1159_v2.g21616.t1">
    <property type="protein sequence ID" value="PS1159_v2.g21616.t1"/>
    <property type="gene ID" value="PS1159_v2.g21616"/>
</dbReference>
<name>A0AC35FWD9_9BILA</name>
<sequence length="334" mass="38446">MDAYIFDKPTFNKLYNCSNAQNLSDFRDPSPILGYIFISCFVIFEVLYLPLLFVLALPFYRSKSCYQLMYAITWIDIFTMPINGGLTGYFFIKGSTYCDFPMAILFAGAFGNVFWMGQSFLTVTLALNRCLSMVSPYFGDILFSGKRTFIWIGIDICYMVTLFFTTKSIFFNAAGGAWFFTPFLGYDNDNYRNWIHFAHNTCIPIFLALFYLIFALSILKKRLISAQQPQVLHVIYSEAALFLPVFIISVVVFCGALVYDYTQFFAIPTIMVKAASFSWLFVHGFPSVLLLVTHKQIRGDYFQIMGINFFMRKFKNRNTTYTTNTARLPTITHA</sequence>
<dbReference type="Proteomes" id="UP000887580">
    <property type="component" value="Unplaced"/>
</dbReference>
<evidence type="ECO:0000313" key="1">
    <source>
        <dbReference type="Proteomes" id="UP000887580"/>
    </source>
</evidence>